<dbReference type="InterPro" id="IPR015797">
    <property type="entry name" value="NUDIX_hydrolase-like_dom_sf"/>
</dbReference>
<sequence length="188" mass="20491">MRRAGRADAGCRYARVMGIPDFVVSLRERIGTTPLWLSGVTAVILDGPRVLLVRRGDTGAWAPVTGILDPGEEPAVAAWREAQEETGVTVEVERLVGVGTTGEITYPNGDRASYLDLTFRCRYASGEARVNDDESLEVAWWPVDALPDMSADFLARIRNALDDEPETRFVRPGDDLPGHDHDARGSAA</sequence>
<dbReference type="PANTHER" id="PTHR43046">
    <property type="entry name" value="GDP-MANNOSE MANNOSYL HYDROLASE"/>
    <property type="match status" value="1"/>
</dbReference>
<dbReference type="KEGG" id="cms:CMS1754"/>
<proteinExistence type="predicted"/>
<dbReference type="PANTHER" id="PTHR43046:SF16">
    <property type="entry name" value="ADP-RIBOSE PYROPHOSPHATASE YJHB-RELATED"/>
    <property type="match status" value="1"/>
</dbReference>
<comment type="cofactor">
    <cofactor evidence="1">
        <name>Mg(2+)</name>
        <dbReference type="ChEBI" id="CHEBI:18420"/>
    </cofactor>
</comment>
<feature type="domain" description="Nudix hydrolase" evidence="4">
    <location>
        <begin position="35"/>
        <end position="163"/>
    </location>
</feature>
<organism evidence="5 6">
    <name type="scientific">Clavibacter sepedonicus</name>
    <name type="common">Clavibacter michiganensis subsp. sepedonicus</name>
    <dbReference type="NCBI Taxonomy" id="31964"/>
    <lineage>
        <taxon>Bacteria</taxon>
        <taxon>Bacillati</taxon>
        <taxon>Actinomycetota</taxon>
        <taxon>Actinomycetes</taxon>
        <taxon>Micrococcales</taxon>
        <taxon>Microbacteriaceae</taxon>
        <taxon>Clavibacter</taxon>
    </lineage>
</organism>
<dbReference type="EMBL" id="AM849034">
    <property type="protein sequence ID" value="CAQ01856.1"/>
    <property type="molecule type" value="Genomic_DNA"/>
</dbReference>
<dbReference type="STRING" id="31964.CMS1754"/>
<dbReference type="Pfam" id="PF00293">
    <property type="entry name" value="NUDIX"/>
    <property type="match status" value="1"/>
</dbReference>
<dbReference type="Gene3D" id="3.90.79.10">
    <property type="entry name" value="Nucleoside Triphosphate Pyrophosphohydrolase"/>
    <property type="match status" value="1"/>
</dbReference>
<evidence type="ECO:0000313" key="5">
    <source>
        <dbReference type="EMBL" id="CAQ01856.1"/>
    </source>
</evidence>
<dbReference type="InterPro" id="IPR020084">
    <property type="entry name" value="NUDIX_hydrolase_CS"/>
</dbReference>
<feature type="region of interest" description="Disordered" evidence="3">
    <location>
        <begin position="166"/>
        <end position="188"/>
    </location>
</feature>
<dbReference type="PROSITE" id="PS00893">
    <property type="entry name" value="NUDIX_BOX"/>
    <property type="match status" value="1"/>
</dbReference>
<dbReference type="CDD" id="cd18879">
    <property type="entry name" value="NUDIX_Hydrolase"/>
    <property type="match status" value="1"/>
</dbReference>
<reference evidence="5 6" key="1">
    <citation type="journal article" date="2008" name="J. Bacteriol.">
        <title>Genome of the actinomycete plant pathogen Clavibacter michiganensis subsp. sepedonicus suggests recent niche adaptation.</title>
        <authorList>
            <person name="Bentley S.D."/>
            <person name="Corton C."/>
            <person name="Brown S.E."/>
            <person name="Barron A."/>
            <person name="Clark L."/>
            <person name="Doggett J."/>
            <person name="Harris B."/>
            <person name="Ormond D."/>
            <person name="Quail M.A."/>
            <person name="May G."/>
            <person name="Francis D."/>
            <person name="Knudson D."/>
            <person name="Parkhill J."/>
            <person name="Ishimaru C.A."/>
        </authorList>
    </citation>
    <scope>NUCLEOTIDE SEQUENCE [LARGE SCALE GENOMIC DNA]</scope>
    <source>
        <strain evidence="6">ATCC 33113 / DSM 20744 / JCM 9667 / LMG 2889 / ICMP 2535 / C-1</strain>
    </source>
</reference>
<evidence type="ECO:0000256" key="2">
    <source>
        <dbReference type="ARBA" id="ARBA00022801"/>
    </source>
</evidence>
<dbReference type="InterPro" id="IPR000086">
    <property type="entry name" value="NUDIX_hydrolase_dom"/>
</dbReference>
<dbReference type="Proteomes" id="UP000001318">
    <property type="component" value="Chromosome"/>
</dbReference>
<gene>
    <name evidence="5" type="ordered locus">CMS1754</name>
</gene>
<dbReference type="GO" id="GO:0016787">
    <property type="term" value="F:hydrolase activity"/>
    <property type="evidence" value="ECO:0007669"/>
    <property type="project" value="UniProtKB-KW"/>
</dbReference>
<evidence type="ECO:0000313" key="6">
    <source>
        <dbReference type="Proteomes" id="UP000001318"/>
    </source>
</evidence>
<dbReference type="HOGENOM" id="CLU_037162_7_3_11"/>
<protein>
    <submittedName>
        <fullName evidence="5">NUDIX hydrolase</fullName>
    </submittedName>
</protein>
<dbReference type="AlphaFoldDB" id="B0RDA0"/>
<evidence type="ECO:0000259" key="4">
    <source>
        <dbReference type="PROSITE" id="PS51462"/>
    </source>
</evidence>
<evidence type="ECO:0000256" key="3">
    <source>
        <dbReference type="SAM" id="MobiDB-lite"/>
    </source>
</evidence>
<accession>B0RDA0</accession>
<keyword evidence="6" id="KW-1185">Reference proteome</keyword>
<dbReference type="PROSITE" id="PS51462">
    <property type="entry name" value="NUDIX"/>
    <property type="match status" value="1"/>
</dbReference>
<keyword evidence="2 5" id="KW-0378">Hydrolase</keyword>
<dbReference type="SUPFAM" id="SSF55811">
    <property type="entry name" value="Nudix"/>
    <property type="match status" value="1"/>
</dbReference>
<name>B0RDA0_CLASE</name>
<evidence type="ECO:0000256" key="1">
    <source>
        <dbReference type="ARBA" id="ARBA00001946"/>
    </source>
</evidence>
<dbReference type="eggNOG" id="COG1051">
    <property type="taxonomic scope" value="Bacteria"/>
</dbReference>